<accession>A0ABT0ZII2</accession>
<comment type="cofactor">
    <cofactor evidence="1">
        <name>Mg(2+)</name>
        <dbReference type="ChEBI" id="CHEBI:18420"/>
    </cofactor>
</comment>
<evidence type="ECO:0000256" key="2">
    <source>
        <dbReference type="ARBA" id="ARBA00012146"/>
    </source>
</evidence>
<dbReference type="EC" id="3.6.1.1" evidence="2"/>
<dbReference type="RefSeq" id="WP_252426782.1">
    <property type="nucleotide sequence ID" value="NZ_JAMWMR010000021.1"/>
</dbReference>
<comment type="caution">
    <text evidence="6">The sequence shown here is derived from an EMBL/GenBank/DDBJ whole genome shotgun (WGS) entry which is preliminary data.</text>
</comment>
<protein>
    <recommendedName>
        <fullName evidence="2">inorganic diphosphatase</fullName>
        <ecNumber evidence="2">3.6.1.1</ecNumber>
    </recommendedName>
</protein>
<reference evidence="6 7" key="1">
    <citation type="submission" date="2022-05" db="EMBL/GenBank/DDBJ databases">
        <title>Streptomyces sp. nov. RY43-2 isolated from soil of a peat swamp forest.</title>
        <authorList>
            <person name="Kanchanasin P."/>
            <person name="Tanasupawat S."/>
            <person name="Phongsopitanun W."/>
        </authorList>
    </citation>
    <scope>NUCLEOTIDE SEQUENCE [LARGE SCALE GENOMIC DNA]</scope>
    <source>
        <strain evidence="6 7">RY43-2</strain>
    </source>
</reference>
<dbReference type="Gene3D" id="3.90.80.10">
    <property type="entry name" value="Inorganic pyrophosphatase"/>
    <property type="match status" value="1"/>
</dbReference>
<evidence type="ECO:0000256" key="5">
    <source>
        <dbReference type="ARBA" id="ARBA00022842"/>
    </source>
</evidence>
<name>A0ABT0ZII2_9ACTN</name>
<proteinExistence type="predicted"/>
<evidence type="ECO:0000256" key="1">
    <source>
        <dbReference type="ARBA" id="ARBA00001946"/>
    </source>
</evidence>
<evidence type="ECO:0000313" key="6">
    <source>
        <dbReference type="EMBL" id="MCN9243409.1"/>
    </source>
</evidence>
<dbReference type="Proteomes" id="UP001523219">
    <property type="component" value="Unassembled WGS sequence"/>
</dbReference>
<dbReference type="InterPro" id="IPR036649">
    <property type="entry name" value="Pyrophosphatase_sf"/>
</dbReference>
<evidence type="ECO:0000256" key="4">
    <source>
        <dbReference type="ARBA" id="ARBA00022801"/>
    </source>
</evidence>
<dbReference type="SUPFAM" id="SSF50324">
    <property type="entry name" value="Inorganic pyrophosphatase"/>
    <property type="match status" value="1"/>
</dbReference>
<dbReference type="EMBL" id="JAMWMR010000021">
    <property type="protein sequence ID" value="MCN9243409.1"/>
    <property type="molecule type" value="Genomic_DNA"/>
</dbReference>
<dbReference type="InterPro" id="IPR008162">
    <property type="entry name" value="Pyrophosphatase"/>
</dbReference>
<keyword evidence="5" id="KW-0460">Magnesium</keyword>
<organism evidence="6 7">
    <name type="scientific">Streptomyces macrolidinus</name>
    <dbReference type="NCBI Taxonomy" id="2952607"/>
    <lineage>
        <taxon>Bacteria</taxon>
        <taxon>Bacillati</taxon>
        <taxon>Actinomycetota</taxon>
        <taxon>Actinomycetes</taxon>
        <taxon>Kitasatosporales</taxon>
        <taxon>Streptomycetaceae</taxon>
        <taxon>Streptomyces</taxon>
    </lineage>
</organism>
<gene>
    <name evidence="6" type="ORF">NGF19_21920</name>
</gene>
<keyword evidence="3" id="KW-0479">Metal-binding</keyword>
<sequence>MLRITVDIDATASSALRTVDDVVSGRLTSGGRPVGHGHIPDTLDEGHPLDALVLMPEPALPGATVPALPLAVLHLASSQPLPVARVLLCVAEDPRVGGSADTDDPAHRPAALDAWAAVLTRLQPRTPYEVTDCGTRSEAEHLLADAHRAYERLTGCLD</sequence>
<keyword evidence="7" id="KW-1185">Reference proteome</keyword>
<keyword evidence="4" id="KW-0378">Hydrolase</keyword>
<evidence type="ECO:0000256" key="3">
    <source>
        <dbReference type="ARBA" id="ARBA00022723"/>
    </source>
</evidence>
<dbReference type="Pfam" id="PF00719">
    <property type="entry name" value="Pyrophosphatase"/>
    <property type="match status" value="1"/>
</dbReference>
<evidence type="ECO:0000313" key="7">
    <source>
        <dbReference type="Proteomes" id="UP001523219"/>
    </source>
</evidence>